<dbReference type="InterPro" id="IPR002915">
    <property type="entry name" value="DeoC/FbaB/LacD_aldolase"/>
</dbReference>
<evidence type="ECO:0000256" key="6">
    <source>
        <dbReference type="ARBA" id="ARBA00031814"/>
    </source>
</evidence>
<comment type="catalytic activity">
    <reaction evidence="8">
        <text>2-deoxy-D-ribose 5-phosphate = D-glyceraldehyde 3-phosphate + acetaldehyde</text>
        <dbReference type="Rhea" id="RHEA:12821"/>
        <dbReference type="ChEBI" id="CHEBI:15343"/>
        <dbReference type="ChEBI" id="CHEBI:59776"/>
        <dbReference type="ChEBI" id="CHEBI:62877"/>
        <dbReference type="EC" id="4.1.2.4"/>
    </reaction>
</comment>
<name>A0A0F9UIG9_9ZZZZ</name>
<keyword evidence="5" id="KW-0704">Schiff base</keyword>
<dbReference type="InterPro" id="IPR013785">
    <property type="entry name" value="Aldolase_TIM"/>
</dbReference>
<dbReference type="GO" id="GO:0004139">
    <property type="term" value="F:deoxyribose-phosphate aldolase activity"/>
    <property type="evidence" value="ECO:0007669"/>
    <property type="project" value="UniProtKB-EC"/>
</dbReference>
<evidence type="ECO:0000313" key="9">
    <source>
        <dbReference type="EMBL" id="KKN87167.1"/>
    </source>
</evidence>
<organism evidence="9">
    <name type="scientific">marine sediment metagenome</name>
    <dbReference type="NCBI Taxonomy" id="412755"/>
    <lineage>
        <taxon>unclassified sequences</taxon>
        <taxon>metagenomes</taxon>
        <taxon>ecological metagenomes</taxon>
    </lineage>
</organism>
<dbReference type="GO" id="GO:0009264">
    <property type="term" value="P:deoxyribonucleotide catabolic process"/>
    <property type="evidence" value="ECO:0007669"/>
    <property type="project" value="InterPro"/>
</dbReference>
<sequence>MDETARRRRASDLIACLDLTNLDEGCSEADVAALCERAATPAGPTAAICIWPRFVAFARTRLDPRIKIATVVNFPAGGDNIAATVKETEQAVADGADEIDMVIAYRRLPAEPAFVEEQIRVVKAACGAARLKTILETGELKAAETIWQAAHAALKGGADFLKTSTGKVAENATPASARLLLEAIAEAGGHVGFKPAGGIKSFEDAEAYHDLAEAICGAGYATPARFRIGASSVLGDLLAVAAGAARAGGKAGY</sequence>
<keyword evidence="4" id="KW-0456">Lyase</keyword>
<comment type="caution">
    <text evidence="9">The sequence shown here is derived from an EMBL/GenBank/DDBJ whole genome shotgun (WGS) entry which is preliminary data.</text>
</comment>
<dbReference type="EC" id="4.1.2.4" evidence="3"/>
<dbReference type="GO" id="GO:0016052">
    <property type="term" value="P:carbohydrate catabolic process"/>
    <property type="evidence" value="ECO:0007669"/>
    <property type="project" value="TreeGrafter"/>
</dbReference>
<evidence type="ECO:0000256" key="3">
    <source>
        <dbReference type="ARBA" id="ARBA00012515"/>
    </source>
</evidence>
<dbReference type="Gene3D" id="3.20.20.70">
    <property type="entry name" value="Aldolase class I"/>
    <property type="match status" value="1"/>
</dbReference>
<dbReference type="AlphaFoldDB" id="A0A0F9UIG9"/>
<dbReference type="SMART" id="SM01133">
    <property type="entry name" value="DeoC"/>
    <property type="match status" value="1"/>
</dbReference>
<dbReference type="GO" id="GO:0005737">
    <property type="term" value="C:cytoplasm"/>
    <property type="evidence" value="ECO:0007669"/>
    <property type="project" value="InterPro"/>
</dbReference>
<evidence type="ECO:0000256" key="4">
    <source>
        <dbReference type="ARBA" id="ARBA00023239"/>
    </source>
</evidence>
<protein>
    <recommendedName>
        <fullName evidence="3">deoxyribose-phosphate aldolase</fullName>
        <ecNumber evidence="3">4.1.2.4</ecNumber>
    </recommendedName>
    <alternativeName>
        <fullName evidence="7">2-deoxy-D-ribose 5-phosphate aldolase</fullName>
    </alternativeName>
    <alternativeName>
        <fullName evidence="6">Phosphodeoxyriboaldolase</fullName>
    </alternativeName>
</protein>
<dbReference type="PANTHER" id="PTHR10889">
    <property type="entry name" value="DEOXYRIBOSE-PHOSPHATE ALDOLASE"/>
    <property type="match status" value="1"/>
</dbReference>
<gene>
    <name evidence="9" type="ORF">LCGC14_0261980</name>
</gene>
<dbReference type="SUPFAM" id="SSF51569">
    <property type="entry name" value="Aldolase"/>
    <property type="match status" value="1"/>
</dbReference>
<evidence type="ECO:0000256" key="5">
    <source>
        <dbReference type="ARBA" id="ARBA00023270"/>
    </source>
</evidence>
<comment type="similarity">
    <text evidence="2">Belongs to the DeoC/FbaB aldolase family. DeoC type 2 subfamily.</text>
</comment>
<evidence type="ECO:0000256" key="1">
    <source>
        <dbReference type="ARBA" id="ARBA00004816"/>
    </source>
</evidence>
<evidence type="ECO:0000256" key="8">
    <source>
        <dbReference type="ARBA" id="ARBA00048791"/>
    </source>
</evidence>
<evidence type="ECO:0000256" key="2">
    <source>
        <dbReference type="ARBA" id="ARBA00009473"/>
    </source>
</evidence>
<dbReference type="PANTHER" id="PTHR10889:SF3">
    <property type="entry name" value="DEOXYRIBOSE-PHOSPHATE ALDOLASE"/>
    <property type="match status" value="1"/>
</dbReference>
<proteinExistence type="inferred from homology"/>
<dbReference type="EMBL" id="LAZR01000141">
    <property type="protein sequence ID" value="KKN87167.1"/>
    <property type="molecule type" value="Genomic_DNA"/>
</dbReference>
<dbReference type="InterPro" id="IPR011343">
    <property type="entry name" value="DeoC"/>
</dbReference>
<dbReference type="NCBIfam" id="TIGR00126">
    <property type="entry name" value="deoC"/>
    <property type="match status" value="1"/>
</dbReference>
<reference evidence="9" key="1">
    <citation type="journal article" date="2015" name="Nature">
        <title>Complex archaea that bridge the gap between prokaryotes and eukaryotes.</title>
        <authorList>
            <person name="Spang A."/>
            <person name="Saw J.H."/>
            <person name="Jorgensen S.L."/>
            <person name="Zaremba-Niedzwiedzka K."/>
            <person name="Martijn J."/>
            <person name="Lind A.E."/>
            <person name="van Eijk R."/>
            <person name="Schleper C."/>
            <person name="Guy L."/>
            <person name="Ettema T.J."/>
        </authorList>
    </citation>
    <scope>NUCLEOTIDE SEQUENCE</scope>
</reference>
<comment type="pathway">
    <text evidence="1">Carbohydrate degradation; 2-deoxy-D-ribose 1-phosphate degradation; D-glyceraldehyde 3-phosphate and acetaldehyde from 2-deoxy-alpha-D-ribose 1-phosphate: step 2/2.</text>
</comment>
<accession>A0A0F9UIG9</accession>
<dbReference type="PIRSF" id="PIRSF001357">
    <property type="entry name" value="DeoC"/>
    <property type="match status" value="1"/>
</dbReference>
<dbReference type="Pfam" id="PF01791">
    <property type="entry name" value="DeoC"/>
    <property type="match status" value="1"/>
</dbReference>
<evidence type="ECO:0000256" key="7">
    <source>
        <dbReference type="ARBA" id="ARBA00032755"/>
    </source>
</evidence>